<dbReference type="Pfam" id="PF04134">
    <property type="entry name" value="DCC1-like"/>
    <property type="match status" value="1"/>
</dbReference>
<dbReference type="InterPro" id="IPR007263">
    <property type="entry name" value="DCC1-like"/>
</dbReference>
<accession>A0ABP7FNV7</accession>
<gene>
    <name evidence="1" type="ORF">GCM10022239_15070</name>
</gene>
<keyword evidence="2" id="KW-1185">Reference proteome</keyword>
<dbReference type="EMBL" id="BAABAE010000003">
    <property type="protein sequence ID" value="GAA3740382.1"/>
    <property type="molecule type" value="Genomic_DNA"/>
</dbReference>
<protein>
    <recommendedName>
        <fullName evidence="3">DUF393 domain-containing protein</fullName>
    </recommendedName>
</protein>
<comment type="caution">
    <text evidence="1">The sequence shown here is derived from an EMBL/GenBank/DDBJ whole genome shotgun (WGS) entry which is preliminary data.</text>
</comment>
<evidence type="ECO:0008006" key="3">
    <source>
        <dbReference type="Google" id="ProtNLM"/>
    </source>
</evidence>
<evidence type="ECO:0000313" key="2">
    <source>
        <dbReference type="Proteomes" id="UP001501004"/>
    </source>
</evidence>
<dbReference type="RefSeq" id="WP_344755327.1">
    <property type="nucleotide sequence ID" value="NZ_BAABAE010000003.1"/>
</dbReference>
<organism evidence="1 2">
    <name type="scientific">Leifsonella bigeumensis</name>
    <dbReference type="NCBI Taxonomy" id="433643"/>
    <lineage>
        <taxon>Bacteria</taxon>
        <taxon>Bacillati</taxon>
        <taxon>Actinomycetota</taxon>
        <taxon>Actinomycetes</taxon>
        <taxon>Micrococcales</taxon>
        <taxon>Microbacteriaceae</taxon>
        <taxon>Leifsonella</taxon>
    </lineage>
</organism>
<name>A0ABP7FNV7_9MICO</name>
<sequence length="137" mass="14801">MPPTSALSRDHAVLVFDGDCGFCTSAVNWLERALPAMPATTPYQWAELDDLGLTAEEAAERVWLVARDARGDLHQYGGHLAVSVVLRHQPALGWRFLGILLDTPPFSLAAAAGYGLVARYRYLLPGGTPACRAGRPE</sequence>
<dbReference type="Proteomes" id="UP001501004">
    <property type="component" value="Unassembled WGS sequence"/>
</dbReference>
<evidence type="ECO:0000313" key="1">
    <source>
        <dbReference type="EMBL" id="GAA3740382.1"/>
    </source>
</evidence>
<proteinExistence type="predicted"/>
<reference evidence="2" key="1">
    <citation type="journal article" date="2019" name="Int. J. Syst. Evol. Microbiol.">
        <title>The Global Catalogue of Microorganisms (GCM) 10K type strain sequencing project: providing services to taxonomists for standard genome sequencing and annotation.</title>
        <authorList>
            <consortium name="The Broad Institute Genomics Platform"/>
            <consortium name="The Broad Institute Genome Sequencing Center for Infectious Disease"/>
            <person name="Wu L."/>
            <person name="Ma J."/>
        </authorList>
    </citation>
    <scope>NUCLEOTIDE SEQUENCE [LARGE SCALE GENOMIC DNA]</scope>
    <source>
        <strain evidence="2">JCM 16949</strain>
    </source>
</reference>